<accession>A0A227KRG2</accession>
<sequence>MKEHLNGIFWNTGAFEMNLLCSAKTNEICKSFQANLNHLTWCWLSLLENNPASLSQTAAVLEGKRCNDLNPFDAMQVKNFASGAEFLLNLVKEQKFDLSVSLACNLHSRVGKNEALQWGCLRTAPVTLRNIKFCPPTANLLQIISNGFRYLEDCISNPVEKAIATFLFVARNQPFYDANKRTASLLMNGLLMKSGFFAISIHPRNTRIFHETLGRFYETGDANPMFDLFLRFSQPCKL</sequence>
<evidence type="ECO:0000256" key="1">
    <source>
        <dbReference type="PIRSR" id="PIRSR640198-3"/>
    </source>
</evidence>
<evidence type="ECO:0000259" key="2">
    <source>
        <dbReference type="PROSITE" id="PS51459"/>
    </source>
</evidence>
<name>A0A227KRG2_9BURK</name>
<evidence type="ECO:0000313" key="4">
    <source>
        <dbReference type="Proteomes" id="UP000214610"/>
    </source>
</evidence>
<dbReference type="PANTHER" id="PTHR13504">
    <property type="entry name" value="FIDO DOMAIN-CONTAINING PROTEIN DDB_G0283145"/>
    <property type="match status" value="1"/>
</dbReference>
<dbReference type="InterPro" id="IPR040198">
    <property type="entry name" value="Fido_containing"/>
</dbReference>
<proteinExistence type="predicted"/>
<dbReference type="InterPro" id="IPR003812">
    <property type="entry name" value="Fido"/>
</dbReference>
<dbReference type="PROSITE" id="PS51459">
    <property type="entry name" value="FIDO"/>
    <property type="match status" value="1"/>
</dbReference>
<feature type="site" description="Important for autoinhibition of adenylyltransferase activity" evidence="1">
    <location>
        <position position="48"/>
    </location>
</feature>
<gene>
    <name evidence="3" type="ORF">ADH67_01945</name>
</gene>
<dbReference type="EMBL" id="NHMP01000001">
    <property type="protein sequence ID" value="OXE51082.1"/>
    <property type="molecule type" value="Genomic_DNA"/>
</dbReference>
<organism evidence="3 4">
    <name type="scientific">Turicimonas muris</name>
    <dbReference type="NCBI Taxonomy" id="1796652"/>
    <lineage>
        <taxon>Bacteria</taxon>
        <taxon>Pseudomonadati</taxon>
        <taxon>Pseudomonadota</taxon>
        <taxon>Betaproteobacteria</taxon>
        <taxon>Burkholderiales</taxon>
        <taxon>Sutterellaceae</taxon>
        <taxon>Turicimonas</taxon>
    </lineage>
</organism>
<dbReference type="AlphaFoldDB" id="A0A227KRG2"/>
<keyword evidence="4" id="KW-1185">Reference proteome</keyword>
<evidence type="ECO:0000313" key="3">
    <source>
        <dbReference type="EMBL" id="OXE51082.1"/>
    </source>
</evidence>
<feature type="domain" description="Fido" evidence="2">
    <location>
        <begin position="98"/>
        <end position="231"/>
    </location>
</feature>
<dbReference type="Gene3D" id="1.10.3290.10">
    <property type="entry name" value="Fido-like domain"/>
    <property type="match status" value="1"/>
</dbReference>
<dbReference type="Proteomes" id="UP000214610">
    <property type="component" value="Unassembled WGS sequence"/>
</dbReference>
<dbReference type="Pfam" id="PF02661">
    <property type="entry name" value="Fic"/>
    <property type="match status" value="1"/>
</dbReference>
<comment type="caution">
    <text evidence="3">The sequence shown here is derived from an EMBL/GenBank/DDBJ whole genome shotgun (WGS) entry which is preliminary data.</text>
</comment>
<dbReference type="SUPFAM" id="SSF140931">
    <property type="entry name" value="Fic-like"/>
    <property type="match status" value="1"/>
</dbReference>
<reference evidence="4" key="1">
    <citation type="submission" date="2017-05" db="EMBL/GenBank/DDBJ databases">
        <title>Improved OligoMM genomes.</title>
        <authorList>
            <person name="Garzetti D."/>
        </authorList>
    </citation>
    <scope>NUCLEOTIDE SEQUENCE [LARGE SCALE GENOMIC DNA]</scope>
    <source>
        <strain evidence="4">YL45</strain>
    </source>
</reference>
<dbReference type="PANTHER" id="PTHR13504:SF38">
    <property type="entry name" value="FIDO DOMAIN-CONTAINING PROTEIN"/>
    <property type="match status" value="1"/>
</dbReference>
<protein>
    <recommendedName>
        <fullName evidence="2">Fido domain-containing protein</fullName>
    </recommendedName>
</protein>
<dbReference type="InterPro" id="IPR036597">
    <property type="entry name" value="Fido-like_dom_sf"/>
</dbReference>